<dbReference type="Proteomes" id="UP001164693">
    <property type="component" value="Chromosome"/>
</dbReference>
<dbReference type="GO" id="GO:0005524">
    <property type="term" value="F:ATP binding"/>
    <property type="evidence" value="ECO:0007669"/>
    <property type="project" value="UniProtKB-KW"/>
</dbReference>
<dbReference type="PANTHER" id="PTHR43335:SF4">
    <property type="entry name" value="ABC TRANSPORTER, ATP-BINDING PROTEIN"/>
    <property type="match status" value="1"/>
</dbReference>
<feature type="domain" description="ABC transporter" evidence="5">
    <location>
        <begin position="7"/>
        <end position="232"/>
    </location>
</feature>
<accession>A0ABY7K050</accession>
<dbReference type="InterPro" id="IPR003593">
    <property type="entry name" value="AAA+_ATPase"/>
</dbReference>
<keyword evidence="2" id="KW-0813">Transport</keyword>
<dbReference type="CDD" id="cd03230">
    <property type="entry name" value="ABC_DR_subfamily_A"/>
    <property type="match status" value="1"/>
</dbReference>
<evidence type="ECO:0000256" key="1">
    <source>
        <dbReference type="ARBA" id="ARBA00005417"/>
    </source>
</evidence>
<keyword evidence="4 6" id="KW-0067">ATP-binding</keyword>
<dbReference type="SMART" id="SM00382">
    <property type="entry name" value="AAA"/>
    <property type="match status" value="1"/>
</dbReference>
<proteinExistence type="inferred from homology"/>
<name>A0ABY7K050_9ACTN</name>
<dbReference type="RefSeq" id="WP_269444437.1">
    <property type="nucleotide sequence ID" value="NZ_CP097463.1"/>
</dbReference>
<dbReference type="PROSITE" id="PS50893">
    <property type="entry name" value="ABC_TRANSPORTER_2"/>
    <property type="match status" value="1"/>
</dbReference>
<dbReference type="PANTHER" id="PTHR43335">
    <property type="entry name" value="ABC TRANSPORTER, ATP-BINDING PROTEIN"/>
    <property type="match status" value="1"/>
</dbReference>
<dbReference type="InterPro" id="IPR003439">
    <property type="entry name" value="ABC_transporter-like_ATP-bd"/>
</dbReference>
<evidence type="ECO:0000259" key="5">
    <source>
        <dbReference type="PROSITE" id="PS50893"/>
    </source>
</evidence>
<reference evidence="6" key="1">
    <citation type="submission" date="2022-05" db="EMBL/GenBank/DDBJ databases">
        <title>Jatrophihabitans sp. SB3-54 whole genome sequence.</title>
        <authorList>
            <person name="Suh M.K."/>
            <person name="Eom M.K."/>
            <person name="Kim J.S."/>
            <person name="Kim H.S."/>
            <person name="Do H.E."/>
            <person name="Shin Y.K."/>
            <person name="Lee J.-S."/>
        </authorList>
    </citation>
    <scope>NUCLEOTIDE SEQUENCE</scope>
    <source>
        <strain evidence="6">SB3-54</strain>
    </source>
</reference>
<dbReference type="Gene3D" id="3.40.50.300">
    <property type="entry name" value="P-loop containing nucleotide triphosphate hydrolases"/>
    <property type="match status" value="1"/>
</dbReference>
<keyword evidence="7" id="KW-1185">Reference proteome</keyword>
<organism evidence="6 7">
    <name type="scientific">Jatrophihabitans cynanchi</name>
    <dbReference type="NCBI Taxonomy" id="2944128"/>
    <lineage>
        <taxon>Bacteria</taxon>
        <taxon>Bacillati</taxon>
        <taxon>Actinomycetota</taxon>
        <taxon>Actinomycetes</taxon>
        <taxon>Jatrophihabitantales</taxon>
        <taxon>Jatrophihabitantaceae</taxon>
        <taxon>Jatrophihabitans</taxon>
    </lineage>
</organism>
<sequence length="299" mass="32324">MNTPAAVVADGLGKRYRAKWALHECTFSVPAGRVCGLVGANGAGKTTLLRMLAGLSRPTAGRAAVAGTAPADDPAFLAEVGFLAQEIPLYRRWSAEDHLRMGAHLNPRWDDAAGRQRLRSLRIPLGQRVGTLSGGQRAQVGLALALAKHPRVLLLDEPVAALDPLARRDFLSTLAEAVAEHGITVMLSSHLVADLERVCDHLVVLADGRTVLADDLDDVLLGHRLLTSTRRDIAALEREHTVLRVERTARQVSVWVRLNGPLHDPGWEQSELSLEEIMLAYLGMSSVGPDESVLREVPA</sequence>
<comment type="similarity">
    <text evidence="1">Belongs to the ABC transporter superfamily.</text>
</comment>
<evidence type="ECO:0000313" key="7">
    <source>
        <dbReference type="Proteomes" id="UP001164693"/>
    </source>
</evidence>
<gene>
    <name evidence="6" type="ORF">M6B22_03770</name>
</gene>
<dbReference type="InterPro" id="IPR027417">
    <property type="entry name" value="P-loop_NTPase"/>
</dbReference>
<dbReference type="Pfam" id="PF00005">
    <property type="entry name" value="ABC_tran"/>
    <property type="match status" value="1"/>
</dbReference>
<keyword evidence="3" id="KW-0547">Nucleotide-binding</keyword>
<protein>
    <submittedName>
        <fullName evidence="6">ABC transporter ATP-binding protein</fullName>
    </submittedName>
</protein>
<evidence type="ECO:0000256" key="4">
    <source>
        <dbReference type="ARBA" id="ARBA00022840"/>
    </source>
</evidence>
<dbReference type="EMBL" id="CP097463">
    <property type="protein sequence ID" value="WAX57888.1"/>
    <property type="molecule type" value="Genomic_DNA"/>
</dbReference>
<dbReference type="SUPFAM" id="SSF52540">
    <property type="entry name" value="P-loop containing nucleoside triphosphate hydrolases"/>
    <property type="match status" value="1"/>
</dbReference>
<evidence type="ECO:0000256" key="2">
    <source>
        <dbReference type="ARBA" id="ARBA00022448"/>
    </source>
</evidence>
<evidence type="ECO:0000256" key="3">
    <source>
        <dbReference type="ARBA" id="ARBA00022741"/>
    </source>
</evidence>
<evidence type="ECO:0000313" key="6">
    <source>
        <dbReference type="EMBL" id="WAX57888.1"/>
    </source>
</evidence>